<dbReference type="PIRSF" id="PIRSF024492">
    <property type="entry name" value="UCP024492"/>
    <property type="match status" value="1"/>
</dbReference>
<dbReference type="InterPro" id="IPR014519">
    <property type="entry name" value="UCP024492"/>
</dbReference>
<name>Q1YK71_AURMS</name>
<proteinExistence type="predicted"/>
<dbReference type="InterPro" id="IPR007438">
    <property type="entry name" value="DUF488"/>
</dbReference>
<dbReference type="HOGENOM" id="CLU_077467_2_0_5"/>
<protein>
    <recommendedName>
        <fullName evidence="3">DUF488 domain-containing protein</fullName>
    </recommendedName>
</protein>
<comment type="caution">
    <text evidence="1">The sequence shown here is derived from an EMBL/GenBank/DDBJ whole genome shotgun (WGS) entry which is preliminary data.</text>
</comment>
<evidence type="ECO:0008006" key="3">
    <source>
        <dbReference type="Google" id="ProtNLM"/>
    </source>
</evidence>
<dbReference type="PANTHER" id="PTHR39337">
    <property type="entry name" value="BLR5642 PROTEIN"/>
    <property type="match status" value="1"/>
</dbReference>
<dbReference type="PANTHER" id="PTHR39337:SF1">
    <property type="entry name" value="BLR5642 PROTEIN"/>
    <property type="match status" value="1"/>
</dbReference>
<reference evidence="1 2" key="1">
    <citation type="journal article" date="2008" name="Appl. Environ. Microbiol.">
        <title>Genomic insights into Mn(II) oxidation by the marine alphaproteobacterium Aurantimonas sp. strain SI85-9A1.</title>
        <authorList>
            <person name="Dick G.J."/>
            <person name="Podell S."/>
            <person name="Johnson H.A."/>
            <person name="Rivera-Espinoza Y."/>
            <person name="Bernier-Latmani R."/>
            <person name="McCarthy J.K."/>
            <person name="Torpey J.W."/>
            <person name="Clement B.G."/>
            <person name="Gaasterland T."/>
            <person name="Tebo B.M."/>
        </authorList>
    </citation>
    <scope>NUCLEOTIDE SEQUENCE [LARGE SCALE GENOMIC DNA]</scope>
    <source>
        <strain evidence="1 2">SI85-9A1</strain>
    </source>
</reference>
<gene>
    <name evidence="1" type="ORF">SI859A1_00774</name>
</gene>
<sequence length="179" mass="19670">MAKRESSMYTLNTIGYEGTDIDTFVASLKSAGVSAIADVRAVAISRKPGFSKTRLRDRLENEGIKYLHFIDLGDPKPGRQAAREGRFAAFRAIYNEHLSTDAATNALDELQQFAHNNDVCLLCFERDPENCHRSIVADVLQERLDMRVEHLLSGGGVAVDVGIRDERSGSNPCQSSPSA</sequence>
<dbReference type="Proteomes" id="UP000000321">
    <property type="component" value="Unassembled WGS sequence"/>
</dbReference>
<accession>Q1YK71</accession>
<organism evidence="1 2">
    <name type="scientific">Aurantimonas manganoxydans (strain ATCC BAA-1229 / DSM 21871 / SI85-9A1)</name>
    <dbReference type="NCBI Taxonomy" id="287752"/>
    <lineage>
        <taxon>Bacteria</taxon>
        <taxon>Pseudomonadati</taxon>
        <taxon>Pseudomonadota</taxon>
        <taxon>Alphaproteobacteria</taxon>
        <taxon>Hyphomicrobiales</taxon>
        <taxon>Aurantimonadaceae</taxon>
        <taxon>Aurantimonas</taxon>
    </lineage>
</organism>
<dbReference type="EMBL" id="AAPJ01000002">
    <property type="protein sequence ID" value="EAS50652.1"/>
    <property type="molecule type" value="Genomic_DNA"/>
</dbReference>
<evidence type="ECO:0000313" key="1">
    <source>
        <dbReference type="EMBL" id="EAS50652.1"/>
    </source>
</evidence>
<dbReference type="Pfam" id="PF04343">
    <property type="entry name" value="DUF488"/>
    <property type="match status" value="1"/>
</dbReference>
<dbReference type="BioCyc" id="AURANTIMONAS:SI859A1_00774-MONOMER"/>
<keyword evidence="2" id="KW-1185">Reference proteome</keyword>
<dbReference type="AlphaFoldDB" id="Q1YK71"/>
<evidence type="ECO:0000313" key="2">
    <source>
        <dbReference type="Proteomes" id="UP000000321"/>
    </source>
</evidence>